<evidence type="ECO:0000313" key="1">
    <source>
        <dbReference type="EMBL" id="CCH15565.1"/>
    </source>
</evidence>
<keyword evidence="2" id="KW-1185">Reference proteome</keyword>
<sequence>MGELLSSLIQVVSSYVTRLLDRRTVAKDAKVGAHLLDVVLTLQELCLNGDRLLSLADTMIATTEPRADDQTEFAALLRRQSALINQLRSGLDASRALLATVDVDFAFAMAPFLDAKSGLLTRWQQQAALSRFSTTTLFFLPAEALTRAVAATPAGSSVTAIDRNRTDFVLVVADEVRSARRREVADIRAVADDERGTLRGEVVQARAGLDSARGLCARLLGATQEAIGPDATAQLRRTLADRAQQR</sequence>
<dbReference type="EMBL" id="CAIE01000006">
    <property type="protein sequence ID" value="CCH15565.1"/>
    <property type="molecule type" value="Genomic_DNA"/>
</dbReference>
<organism evidence="1 2">
    <name type="scientific">Micromonospora lupini str. Lupac 08</name>
    <dbReference type="NCBI Taxonomy" id="1150864"/>
    <lineage>
        <taxon>Bacteria</taxon>
        <taxon>Bacillati</taxon>
        <taxon>Actinomycetota</taxon>
        <taxon>Actinomycetes</taxon>
        <taxon>Micromonosporales</taxon>
        <taxon>Micromonosporaceae</taxon>
        <taxon>Micromonospora</taxon>
    </lineage>
</organism>
<name>I0KVG8_9ACTN</name>
<dbReference type="OrthoDB" id="3387091at2"/>
<reference evidence="2" key="1">
    <citation type="journal article" date="2012" name="J. Bacteriol.">
        <title>Genome Sequence of Micromonospora lupini Lupac 08, Isolated from Root Nodules of Lupinus angustifolius.</title>
        <authorList>
            <person name="Alonso-Vega P."/>
            <person name="Normand P."/>
            <person name="Bacigalupe R."/>
            <person name="Pujic P."/>
            <person name="Lajus A."/>
            <person name="Vallenet D."/>
            <person name="Carro L."/>
            <person name="Coll P."/>
            <person name="Trujillo M.E."/>
        </authorList>
    </citation>
    <scope>NUCLEOTIDE SEQUENCE [LARGE SCALE GENOMIC DNA]</scope>
    <source>
        <strain evidence="2">Lupac 08</strain>
    </source>
</reference>
<gene>
    <name evidence="1" type="ORF">MILUP08_40473</name>
</gene>
<evidence type="ECO:0000313" key="2">
    <source>
        <dbReference type="Proteomes" id="UP000003448"/>
    </source>
</evidence>
<dbReference type="eggNOG" id="ENOG5032HBF">
    <property type="taxonomic scope" value="Bacteria"/>
</dbReference>
<dbReference type="STRING" id="1150864.MILUP08_40473"/>
<dbReference type="Proteomes" id="UP000003448">
    <property type="component" value="Unassembled WGS sequence"/>
</dbReference>
<comment type="caution">
    <text evidence="1">The sequence shown here is derived from an EMBL/GenBank/DDBJ whole genome shotgun (WGS) entry which is preliminary data.</text>
</comment>
<dbReference type="AlphaFoldDB" id="I0KVG8"/>
<accession>I0KVG8</accession>
<dbReference type="RefSeq" id="WP_007454772.1">
    <property type="nucleotide sequence ID" value="NZ_HF570108.1"/>
</dbReference>
<protein>
    <submittedName>
        <fullName evidence="1">Uncharacterized protein</fullName>
    </submittedName>
</protein>
<proteinExistence type="predicted"/>